<evidence type="ECO:0000259" key="4">
    <source>
        <dbReference type="SMART" id="SM00013"/>
    </source>
</evidence>
<dbReference type="SUPFAM" id="SSF52058">
    <property type="entry name" value="L domain-like"/>
    <property type="match status" value="1"/>
</dbReference>
<evidence type="ECO:0000256" key="3">
    <source>
        <dbReference type="SAM" id="SignalP"/>
    </source>
</evidence>
<evidence type="ECO:0000256" key="2">
    <source>
        <dbReference type="ARBA" id="ARBA00022729"/>
    </source>
</evidence>
<gene>
    <name evidence="5" type="ORF">DPMN_156023</name>
</gene>
<evidence type="ECO:0000313" key="6">
    <source>
        <dbReference type="Proteomes" id="UP000828390"/>
    </source>
</evidence>
<protein>
    <recommendedName>
        <fullName evidence="4">LRRNT domain-containing protein</fullName>
    </recommendedName>
</protein>
<dbReference type="Proteomes" id="UP000828390">
    <property type="component" value="Unassembled WGS sequence"/>
</dbReference>
<keyword evidence="1" id="KW-0433">Leucine-rich repeat</keyword>
<dbReference type="InterPro" id="IPR000372">
    <property type="entry name" value="LRRNT"/>
</dbReference>
<proteinExistence type="predicted"/>
<feature type="signal peptide" evidence="3">
    <location>
        <begin position="1"/>
        <end position="22"/>
    </location>
</feature>
<keyword evidence="2 3" id="KW-0732">Signal</keyword>
<feature type="chain" id="PRO_5039039098" description="LRRNT domain-containing protein" evidence="3">
    <location>
        <begin position="23"/>
        <end position="79"/>
    </location>
</feature>
<dbReference type="SMART" id="SM00013">
    <property type="entry name" value="LRRNT"/>
    <property type="match status" value="1"/>
</dbReference>
<sequence>MSTCKTVVLAVIFALYTGISRGQCPAKCNCNGTVVICRGEQLSTIPLPLPDATSLDLSNNMLASLPEDAFKGWQMITKL</sequence>
<reference evidence="5" key="2">
    <citation type="submission" date="2020-11" db="EMBL/GenBank/DDBJ databases">
        <authorList>
            <person name="McCartney M.A."/>
            <person name="Auch B."/>
            <person name="Kono T."/>
            <person name="Mallez S."/>
            <person name="Becker A."/>
            <person name="Gohl D.M."/>
            <person name="Silverstein K.A.T."/>
            <person name="Koren S."/>
            <person name="Bechman K.B."/>
            <person name="Herman A."/>
            <person name="Abrahante J.E."/>
            <person name="Garbe J."/>
        </authorList>
    </citation>
    <scope>NUCLEOTIDE SEQUENCE</scope>
    <source>
        <strain evidence="5">Duluth1</strain>
        <tissue evidence="5">Whole animal</tissue>
    </source>
</reference>
<feature type="domain" description="LRRNT" evidence="4">
    <location>
        <begin position="23"/>
        <end position="55"/>
    </location>
</feature>
<dbReference type="Gene3D" id="3.80.10.10">
    <property type="entry name" value="Ribonuclease Inhibitor"/>
    <property type="match status" value="1"/>
</dbReference>
<dbReference type="InterPro" id="IPR032675">
    <property type="entry name" value="LRR_dom_sf"/>
</dbReference>
<dbReference type="EMBL" id="JAIWYP010000007">
    <property type="protein sequence ID" value="KAH3802347.1"/>
    <property type="molecule type" value="Genomic_DNA"/>
</dbReference>
<evidence type="ECO:0000256" key="1">
    <source>
        <dbReference type="ARBA" id="ARBA00022614"/>
    </source>
</evidence>
<dbReference type="AlphaFoldDB" id="A0A9D4FPX9"/>
<reference evidence="5" key="1">
    <citation type="journal article" date="2019" name="bioRxiv">
        <title>The Genome of the Zebra Mussel, Dreissena polymorpha: A Resource for Invasive Species Research.</title>
        <authorList>
            <person name="McCartney M.A."/>
            <person name="Auch B."/>
            <person name="Kono T."/>
            <person name="Mallez S."/>
            <person name="Zhang Y."/>
            <person name="Obille A."/>
            <person name="Becker A."/>
            <person name="Abrahante J.E."/>
            <person name="Garbe J."/>
            <person name="Badalamenti J.P."/>
            <person name="Herman A."/>
            <person name="Mangelson H."/>
            <person name="Liachko I."/>
            <person name="Sullivan S."/>
            <person name="Sone E.D."/>
            <person name="Koren S."/>
            <person name="Silverstein K.A.T."/>
            <person name="Beckman K.B."/>
            <person name="Gohl D.M."/>
        </authorList>
    </citation>
    <scope>NUCLEOTIDE SEQUENCE</scope>
    <source>
        <strain evidence="5">Duluth1</strain>
        <tissue evidence="5">Whole animal</tissue>
    </source>
</reference>
<accession>A0A9D4FPX9</accession>
<keyword evidence="6" id="KW-1185">Reference proteome</keyword>
<evidence type="ECO:0000313" key="5">
    <source>
        <dbReference type="EMBL" id="KAH3802347.1"/>
    </source>
</evidence>
<name>A0A9D4FPX9_DREPO</name>
<dbReference type="Pfam" id="PF01462">
    <property type="entry name" value="LRRNT"/>
    <property type="match status" value="1"/>
</dbReference>
<comment type="caution">
    <text evidence="5">The sequence shown here is derived from an EMBL/GenBank/DDBJ whole genome shotgun (WGS) entry which is preliminary data.</text>
</comment>
<organism evidence="5 6">
    <name type="scientific">Dreissena polymorpha</name>
    <name type="common">Zebra mussel</name>
    <name type="synonym">Mytilus polymorpha</name>
    <dbReference type="NCBI Taxonomy" id="45954"/>
    <lineage>
        <taxon>Eukaryota</taxon>
        <taxon>Metazoa</taxon>
        <taxon>Spiralia</taxon>
        <taxon>Lophotrochozoa</taxon>
        <taxon>Mollusca</taxon>
        <taxon>Bivalvia</taxon>
        <taxon>Autobranchia</taxon>
        <taxon>Heteroconchia</taxon>
        <taxon>Euheterodonta</taxon>
        <taxon>Imparidentia</taxon>
        <taxon>Neoheterodontei</taxon>
        <taxon>Myida</taxon>
        <taxon>Dreissenoidea</taxon>
        <taxon>Dreissenidae</taxon>
        <taxon>Dreissena</taxon>
    </lineage>
</organism>